<comment type="similarity">
    <text evidence="4">Belongs to the peptidase C15 family.</text>
</comment>
<feature type="active site" evidence="10">
    <location>
        <position position="138"/>
    </location>
</feature>
<dbReference type="InterPro" id="IPR033693">
    <property type="entry name" value="PGPEP1_Glu_AS"/>
</dbReference>
<evidence type="ECO:0000256" key="9">
    <source>
        <dbReference type="PROSITE-ProRule" id="PRU10076"/>
    </source>
</evidence>
<name>A0A1Y5FG40_9BACT</name>
<dbReference type="Pfam" id="PF01470">
    <property type="entry name" value="Peptidase_C15"/>
    <property type="match status" value="1"/>
</dbReference>
<dbReference type="PRINTS" id="PR00706">
    <property type="entry name" value="PYROGLUPTASE"/>
</dbReference>
<evidence type="ECO:0000313" key="12">
    <source>
        <dbReference type="Proteomes" id="UP000196531"/>
    </source>
</evidence>
<dbReference type="InterPro" id="IPR033694">
    <property type="entry name" value="PGPEP1_Cys_AS"/>
</dbReference>
<evidence type="ECO:0000256" key="6">
    <source>
        <dbReference type="ARBA" id="ARBA00022670"/>
    </source>
</evidence>
<evidence type="ECO:0000256" key="4">
    <source>
        <dbReference type="ARBA" id="ARBA00006641"/>
    </source>
</evidence>
<protein>
    <recommendedName>
        <fullName evidence="9">Pyroglutamyl-peptidase I</fullName>
        <ecNumber evidence="9">3.4.19.3</ecNumber>
    </recommendedName>
</protein>
<feature type="active site" evidence="9">
    <location>
        <position position="75"/>
    </location>
</feature>
<dbReference type="EMBL" id="MAAO01000002">
    <property type="protein sequence ID" value="OUR99716.1"/>
    <property type="molecule type" value="Genomic_DNA"/>
</dbReference>
<comment type="caution">
    <text evidence="11">The sequence shown here is derived from an EMBL/GenBank/DDBJ whole genome shotgun (WGS) entry which is preliminary data.</text>
</comment>
<dbReference type="InterPro" id="IPR016125">
    <property type="entry name" value="Peptidase_C15-like"/>
</dbReference>
<keyword evidence="7" id="KW-0378">Hydrolase</keyword>
<evidence type="ECO:0000256" key="1">
    <source>
        <dbReference type="ARBA" id="ARBA00001770"/>
    </source>
</evidence>
<evidence type="ECO:0000256" key="10">
    <source>
        <dbReference type="PROSITE-ProRule" id="PRU10077"/>
    </source>
</evidence>
<sequence>MKILLTGFEPFGEHEKNSSELVLDFFKDHEQIQTKLLPVEYENAFKIVSDLMDQTDFNFVIHLGQAAGRSKISLERVAINVCDFPIDDNKGVRIVDEPIIKEADAAYFSTLPIRELEKELSTSGVPCEISNTAGAYICNEIMYRSLHKSFNQKTSVGFIHLPLMTEESSKSESSQLCLSQLVHGIELILKYLLKL</sequence>
<comment type="function">
    <text evidence="2">Removes 5-oxoproline from various penultimate amino acid residues except L-proline.</text>
</comment>
<dbReference type="InterPro" id="IPR000816">
    <property type="entry name" value="Peptidase_C15"/>
</dbReference>
<evidence type="ECO:0000256" key="3">
    <source>
        <dbReference type="ARBA" id="ARBA00004496"/>
    </source>
</evidence>
<evidence type="ECO:0000256" key="7">
    <source>
        <dbReference type="ARBA" id="ARBA00022801"/>
    </source>
</evidence>
<dbReference type="PANTHER" id="PTHR23402">
    <property type="entry name" value="PROTEASE FAMILY C15 PYROGLUTAMYL-PEPTIDASE I-RELATED"/>
    <property type="match status" value="1"/>
</dbReference>
<organism evidence="11 12">
    <name type="scientific">Halobacteriovorax marinus</name>
    <dbReference type="NCBI Taxonomy" id="97084"/>
    <lineage>
        <taxon>Bacteria</taxon>
        <taxon>Pseudomonadati</taxon>
        <taxon>Bdellovibrionota</taxon>
        <taxon>Bacteriovoracia</taxon>
        <taxon>Bacteriovoracales</taxon>
        <taxon>Halobacteriovoraceae</taxon>
        <taxon>Halobacteriovorax</taxon>
    </lineage>
</organism>
<keyword evidence="5" id="KW-0963">Cytoplasm</keyword>
<evidence type="ECO:0000256" key="2">
    <source>
        <dbReference type="ARBA" id="ARBA00002280"/>
    </source>
</evidence>
<dbReference type="PIRSF" id="PIRSF015592">
    <property type="entry name" value="Prld-crbxl_pptds"/>
    <property type="match status" value="1"/>
</dbReference>
<dbReference type="GO" id="GO:0006508">
    <property type="term" value="P:proteolysis"/>
    <property type="evidence" value="ECO:0007669"/>
    <property type="project" value="UniProtKB-KW"/>
</dbReference>
<proteinExistence type="inferred from homology"/>
<dbReference type="SUPFAM" id="SSF53182">
    <property type="entry name" value="Pyrrolidone carboxyl peptidase (pyroglutamate aminopeptidase)"/>
    <property type="match status" value="1"/>
</dbReference>
<accession>A0A1Y5FG40</accession>
<evidence type="ECO:0000256" key="5">
    <source>
        <dbReference type="ARBA" id="ARBA00022490"/>
    </source>
</evidence>
<keyword evidence="8" id="KW-0788">Thiol protease</keyword>
<evidence type="ECO:0000256" key="8">
    <source>
        <dbReference type="ARBA" id="ARBA00022807"/>
    </source>
</evidence>
<comment type="catalytic activity">
    <reaction evidence="1 9">
        <text>Release of an N-terminal pyroglutamyl group from a polypeptide, the second amino acid generally not being Pro.</text>
        <dbReference type="EC" id="3.4.19.3"/>
    </reaction>
</comment>
<dbReference type="GO" id="GO:0016920">
    <property type="term" value="F:pyroglutamyl-peptidase activity"/>
    <property type="evidence" value="ECO:0007669"/>
    <property type="project" value="UniProtKB-EC"/>
</dbReference>
<dbReference type="Gene3D" id="3.40.630.20">
    <property type="entry name" value="Peptidase C15, pyroglutamyl peptidase I-like"/>
    <property type="match status" value="1"/>
</dbReference>
<dbReference type="EC" id="3.4.19.3" evidence="9"/>
<dbReference type="AlphaFoldDB" id="A0A1Y5FG40"/>
<dbReference type="PROSITE" id="PS01333">
    <property type="entry name" value="PYRASE_GLU"/>
    <property type="match status" value="1"/>
</dbReference>
<reference evidence="12" key="1">
    <citation type="journal article" date="2017" name="Proc. Natl. Acad. Sci. U.S.A.">
        <title>Simulation of Deepwater Horizon oil plume reveals substrate specialization within a complex community of hydrocarbon-degraders.</title>
        <authorList>
            <person name="Hu P."/>
            <person name="Dubinsky E.A."/>
            <person name="Probst A.J."/>
            <person name="Wang J."/>
            <person name="Sieber C.M.K."/>
            <person name="Tom L.M."/>
            <person name="Gardinali P."/>
            <person name="Banfield J.F."/>
            <person name="Atlas R.M."/>
            <person name="Andersen G.L."/>
        </authorList>
    </citation>
    <scope>NUCLEOTIDE SEQUENCE [LARGE SCALE GENOMIC DNA]</scope>
</reference>
<evidence type="ECO:0000313" key="11">
    <source>
        <dbReference type="EMBL" id="OUR99716.1"/>
    </source>
</evidence>
<dbReference type="Proteomes" id="UP000196531">
    <property type="component" value="Unassembled WGS sequence"/>
</dbReference>
<dbReference type="CDD" id="cd00501">
    <property type="entry name" value="Peptidase_C15"/>
    <property type="match status" value="1"/>
</dbReference>
<keyword evidence="6" id="KW-0645">Protease</keyword>
<comment type="subcellular location">
    <subcellularLocation>
        <location evidence="3">Cytoplasm</location>
    </subcellularLocation>
</comment>
<dbReference type="GO" id="GO:0005829">
    <property type="term" value="C:cytosol"/>
    <property type="evidence" value="ECO:0007669"/>
    <property type="project" value="InterPro"/>
</dbReference>
<gene>
    <name evidence="11" type="ORF">A9Q84_01450</name>
</gene>
<dbReference type="PANTHER" id="PTHR23402:SF1">
    <property type="entry name" value="PYROGLUTAMYL-PEPTIDASE I"/>
    <property type="match status" value="1"/>
</dbReference>
<dbReference type="InterPro" id="IPR036440">
    <property type="entry name" value="Peptidase_C15-like_sf"/>
</dbReference>
<dbReference type="PROSITE" id="PS01334">
    <property type="entry name" value="PYRASE_CYS"/>
    <property type="match status" value="1"/>
</dbReference>